<dbReference type="InterPro" id="IPR056543">
    <property type="entry name" value="Ig-like_POM152_9th"/>
</dbReference>
<feature type="transmembrane region" description="Helical" evidence="2">
    <location>
        <begin position="172"/>
        <end position="191"/>
    </location>
</feature>
<dbReference type="Pfam" id="PF24527">
    <property type="entry name" value="Ig-like_Pom152_9"/>
    <property type="match status" value="1"/>
</dbReference>
<keyword evidence="9" id="KW-1185">Reference proteome</keyword>
<evidence type="ECO:0000259" key="5">
    <source>
        <dbReference type="Pfam" id="PF24312"/>
    </source>
</evidence>
<dbReference type="GO" id="GO:0070762">
    <property type="term" value="C:nuclear pore transmembrane ring"/>
    <property type="evidence" value="ECO:0007669"/>
    <property type="project" value="TreeGrafter"/>
</dbReference>
<evidence type="ECO:0008006" key="10">
    <source>
        <dbReference type="Google" id="ProtNLM"/>
    </source>
</evidence>
<proteinExistence type="predicted"/>
<reference evidence="9" key="1">
    <citation type="journal article" date="2016" name="Proc. Natl. Acad. Sci. U.S.A.">
        <title>Comparative genomics of biotechnologically important yeasts.</title>
        <authorList>
            <person name="Riley R."/>
            <person name="Haridas S."/>
            <person name="Wolfe K.H."/>
            <person name="Lopes M.R."/>
            <person name="Hittinger C.T."/>
            <person name="Goeker M."/>
            <person name="Salamov A.A."/>
            <person name="Wisecaver J.H."/>
            <person name="Long T.M."/>
            <person name="Calvey C.H."/>
            <person name="Aerts A.L."/>
            <person name="Barry K.W."/>
            <person name="Choi C."/>
            <person name="Clum A."/>
            <person name="Coughlan A.Y."/>
            <person name="Deshpande S."/>
            <person name="Douglass A.P."/>
            <person name="Hanson S.J."/>
            <person name="Klenk H.-P."/>
            <person name="LaButti K.M."/>
            <person name="Lapidus A."/>
            <person name="Lindquist E.A."/>
            <person name="Lipzen A.M."/>
            <person name="Meier-Kolthoff J.P."/>
            <person name="Ohm R.A."/>
            <person name="Otillar R.P."/>
            <person name="Pangilinan J.L."/>
            <person name="Peng Y."/>
            <person name="Rokas A."/>
            <person name="Rosa C.A."/>
            <person name="Scheuner C."/>
            <person name="Sibirny A.A."/>
            <person name="Slot J.C."/>
            <person name="Stielow J.B."/>
            <person name="Sun H."/>
            <person name="Kurtzman C.P."/>
            <person name="Blackwell M."/>
            <person name="Grigoriev I.V."/>
            <person name="Jeffries T.W."/>
        </authorList>
    </citation>
    <scope>NUCLEOTIDE SEQUENCE [LARGE SCALE GENOMIC DNA]</scope>
    <source>
        <strain evidence="9">NRRL Y-1626</strain>
    </source>
</reference>
<organism evidence="8 9">
    <name type="scientific">Hanseniaspora valbyensis NRRL Y-1626</name>
    <dbReference type="NCBI Taxonomy" id="766949"/>
    <lineage>
        <taxon>Eukaryota</taxon>
        <taxon>Fungi</taxon>
        <taxon>Dikarya</taxon>
        <taxon>Ascomycota</taxon>
        <taxon>Saccharomycotina</taxon>
        <taxon>Saccharomycetes</taxon>
        <taxon>Saccharomycodales</taxon>
        <taxon>Saccharomycodaceae</taxon>
        <taxon>Hanseniaspora</taxon>
    </lineage>
</organism>
<evidence type="ECO:0000313" key="9">
    <source>
        <dbReference type="Proteomes" id="UP000092321"/>
    </source>
</evidence>
<dbReference type="InterPro" id="IPR056540">
    <property type="entry name" value="TMD_POM152"/>
</dbReference>
<dbReference type="Pfam" id="PF24312">
    <property type="entry name" value="Ig-like_POM152"/>
    <property type="match status" value="2"/>
</dbReference>
<accession>A0A1B7TG55</accession>
<feature type="compositionally biased region" description="Basic and acidic residues" evidence="1">
    <location>
        <begin position="91"/>
        <end position="108"/>
    </location>
</feature>
<evidence type="ECO:0000259" key="6">
    <source>
        <dbReference type="Pfam" id="PF24519"/>
    </source>
</evidence>
<feature type="domain" description="Nucleoporin POM152 Ig-like" evidence="5">
    <location>
        <begin position="530"/>
        <end position="617"/>
    </location>
</feature>
<feature type="domain" description="Nucleoporin POM152 ninth Ig-like" evidence="7">
    <location>
        <begin position="1175"/>
        <end position="1247"/>
    </location>
</feature>
<dbReference type="InterPro" id="IPR056542">
    <property type="entry name" value="Ig-like_POM152_1st"/>
</dbReference>
<name>A0A1B7TG55_9ASCO</name>
<dbReference type="InterPro" id="IPR056544">
    <property type="entry name" value="Ig_POM152"/>
</dbReference>
<keyword evidence="2" id="KW-0812">Transmembrane</keyword>
<dbReference type="PANTHER" id="PTHR28206:SF1">
    <property type="entry name" value="NUCLEOPORIN POM152"/>
    <property type="match status" value="1"/>
</dbReference>
<gene>
    <name evidence="8" type="ORF">HANVADRAFT_22981</name>
</gene>
<dbReference type="OrthoDB" id="5529162at2759"/>
<dbReference type="EMBL" id="LXPE01000007">
    <property type="protein sequence ID" value="OBA27729.1"/>
    <property type="molecule type" value="Genomic_DNA"/>
</dbReference>
<dbReference type="InterPro" id="IPR037701">
    <property type="entry name" value="Pom152"/>
</dbReference>
<evidence type="ECO:0000313" key="8">
    <source>
        <dbReference type="EMBL" id="OBA27729.1"/>
    </source>
</evidence>
<evidence type="ECO:0000256" key="1">
    <source>
        <dbReference type="SAM" id="MobiDB-lite"/>
    </source>
</evidence>
<evidence type="ECO:0000259" key="7">
    <source>
        <dbReference type="Pfam" id="PF24527"/>
    </source>
</evidence>
<dbReference type="PANTHER" id="PTHR28206">
    <property type="entry name" value="NUCLEOPORIN POM152"/>
    <property type="match status" value="1"/>
</dbReference>
<feature type="domain" description="Nucleoporin POM152 first Ig-like" evidence="6">
    <location>
        <begin position="271"/>
        <end position="378"/>
    </location>
</feature>
<dbReference type="Pfam" id="PF23664">
    <property type="entry name" value="Ig_Pom152"/>
    <property type="match status" value="2"/>
</dbReference>
<feature type="domain" description="Nucleoporin POM152 N-terminal transmembrane" evidence="4">
    <location>
        <begin position="123"/>
        <end position="220"/>
    </location>
</feature>
<feature type="region of interest" description="Disordered" evidence="1">
    <location>
        <begin position="77"/>
        <end position="108"/>
    </location>
</feature>
<keyword evidence="2" id="KW-1133">Transmembrane helix</keyword>
<dbReference type="Proteomes" id="UP000092321">
    <property type="component" value="Unassembled WGS sequence"/>
</dbReference>
<feature type="domain" description="Nucleoporin POM152 Ig-like" evidence="5">
    <location>
        <begin position="842"/>
        <end position="931"/>
    </location>
</feature>
<comment type="caution">
    <text evidence="8">The sequence shown here is derived from an EMBL/GenBank/DDBJ whole genome shotgun (WGS) entry which is preliminary data.</text>
</comment>
<feature type="domain" description="Nucleoporin POM152 immunoglobulin-like" evidence="3">
    <location>
        <begin position="624"/>
        <end position="732"/>
    </location>
</feature>
<dbReference type="GO" id="GO:0017056">
    <property type="term" value="F:structural constituent of nuclear pore"/>
    <property type="evidence" value="ECO:0007669"/>
    <property type="project" value="InterPro"/>
</dbReference>
<protein>
    <recommendedName>
        <fullName evidence="10">Nucleoporin Pom152</fullName>
    </recommendedName>
</protein>
<feature type="domain" description="Nucleoporin POM152 immunoglobulin-like" evidence="3">
    <location>
        <begin position="966"/>
        <end position="1053"/>
    </location>
</feature>
<dbReference type="GO" id="GO:0006999">
    <property type="term" value="P:nuclear pore organization"/>
    <property type="evidence" value="ECO:0007669"/>
    <property type="project" value="TreeGrafter"/>
</dbReference>
<evidence type="ECO:0000256" key="2">
    <source>
        <dbReference type="SAM" id="Phobius"/>
    </source>
</evidence>
<dbReference type="InterPro" id="IPR056541">
    <property type="entry name" value="Ig-like_POM152"/>
</dbReference>
<dbReference type="GO" id="GO:0006606">
    <property type="term" value="P:protein import into nucleus"/>
    <property type="evidence" value="ECO:0007669"/>
    <property type="project" value="TreeGrafter"/>
</dbReference>
<evidence type="ECO:0000259" key="3">
    <source>
        <dbReference type="Pfam" id="PF23664"/>
    </source>
</evidence>
<dbReference type="Pfam" id="PF24097">
    <property type="entry name" value="TMD_POM152"/>
    <property type="match status" value="1"/>
</dbReference>
<evidence type="ECO:0000259" key="4">
    <source>
        <dbReference type="Pfam" id="PF24097"/>
    </source>
</evidence>
<dbReference type="Pfam" id="PF24519">
    <property type="entry name" value="Ig-like_Pom152_1"/>
    <property type="match status" value="1"/>
</dbReference>
<sequence>MSYYDNAFDTTSRYSNKKSRFENNSTNSSFGSRKWDNEDRIEQTRNLFLKNEYNNDYDDIFSNSRYKNNFDAFPTDRSRENLNSKKKHYSKSFDKDDEKFENTQEEPDRHFSNTLLPEEYISVSSQQLFALAIYGIIQAYKIYDLFMLKSSNNIPSNKENLIIDVIKTSENVWFLFKYFVIEFLFFTTLPIMRIPLLKFKSIFSALLILSSSAINLVLILPIFSWILVPFSINNIKKKTITGEYLQSNEVINVNDHFKGKHIIKLLPESVATFNPFNEIGCISKSKSLQIPIKVNSTSHIHSWRIQYKGIEADSYEYLNVTTTDSQSGSFIAKLEEKHLFHSDSNIQYYQMNIEKPGYYKVMKGQDSNGFVLKMNQLNHFIAPICPEAMLFSNDLPQDKCLGDFSKYNIEVKGVFPLKLKYSKIVDGIEEVFEDYLRYPTGIEKDFDSPFLNSGVTRNSLQNIDRKYIENFKWASNNKNTINIEEIVKQSGAYSYTLKSIIDAFENTVELSSNSEFKVHQQPRFKVHQQPRVELSEVNDRKSKTKKALKLQLVNYNLNHEFSDSPITVNISYNNGESFMIEKFNVKQTLVLPINNPGVYTLVDVKSKFCNGLVLNNDQITITEPIPPTLEVKSSNVTDQCVGSIGLNFDLKFNGLPDFKFQYKVFKKNFKGSFVEVERKEGHSSNIKHHFQYMPKSEGDYKVVFTSVSNGLFPEQKALYPESDYSFETKMNVKPGATILSKNNYKPKNFNMNDLCLNDDLSFEVELFGEKPWFLEYDILETSTGKRESIKLDKVNENKLHIKTNKFEKGGHYIISLSSIKDKTNCKIELVNEEISFDVRAAKPSLSFNPINKNELFEVIKKTDSTNIPLKLSGQPPFTIGYTLIDEITGVESAMSFFTIGSNKKQEMSLSKKGTYVLKSVKDKHCFGVVSEINNFTIKYLSTPSLQLDTSKNTLYQSNNGIFAKQDVCLGVSSFVDFKLEGIPPFTITYDLIKPNNVIERDLKLKVINNFNTLPFDNLQHGINQIIIKNINDANYGTGQFLEKKITVQQKVNALPLLKIHDTSKEFKTCFANIDETTIPKAPITLKSMVEIDSNSKFEVLFKIFGGTSNSTSYLSLDAKPTGHNSMLSINYNEIYSKLRIGNYLVTIESIRDLQTGCIGYDLAESSFNIAITDIPSIQLAYDEHDYCVGETIKYQIDGTPPFDLQYKFNNVISNTVVTDSEIQLLASKPGLMSINHLKNKQSNCLVNFLKTGMENYHERLNAVIHQIPTVYVSQGETSEDDIHEGDVSKVVFEFKGEPPFSLVYVKYSEETGEKLETFSVSDINEHEYIFETSSPGIYEAIEIKDKYCEARRELV</sequence>
<keyword evidence="2" id="KW-0472">Membrane</keyword>
<feature type="transmembrane region" description="Helical" evidence="2">
    <location>
        <begin position="203"/>
        <end position="228"/>
    </location>
</feature>